<sequence length="249" mass="29369">MIVLIGTIVFISNYLLDFLGEFFWGLQYKYWMLIIYGILLIVFQIIVEIFPNKIFDYINLVLLSPLALLFTIVMVSKPFLALLIHLIYYLFIPTIIPFGFYFANEYYSFIPINTETYVYLIITFSVIIATSLNNQIKYIVYLASPIKILKSDDSEKFRFKELTDYLLSKTNIRFIIYLSYFIYLITFNIFNLQNITIYETEVIDRAVLQSFITFVAFDSVLRNLKPLDFKSSEMLKRIVRSITGKDLNV</sequence>
<feature type="transmembrane region" description="Helical" evidence="1">
    <location>
        <begin position="57"/>
        <end position="76"/>
    </location>
</feature>
<evidence type="ECO:0000313" key="3">
    <source>
        <dbReference type="Proteomes" id="UP000478505"/>
    </source>
</evidence>
<feature type="transmembrane region" description="Helical" evidence="1">
    <location>
        <begin position="30"/>
        <end position="50"/>
    </location>
</feature>
<feature type="transmembrane region" description="Helical" evidence="1">
    <location>
        <begin position="82"/>
        <end position="104"/>
    </location>
</feature>
<keyword evidence="1" id="KW-0472">Membrane</keyword>
<dbReference type="EMBL" id="JAAIKD010000004">
    <property type="protein sequence ID" value="NEV94168.1"/>
    <property type="molecule type" value="Genomic_DNA"/>
</dbReference>
<keyword evidence="1" id="KW-1133">Transmembrane helix</keyword>
<name>A0A6B3R291_9FLAO</name>
<organism evidence="2 3">
    <name type="scientific">Psychroflexus aurantiacus</name>
    <dbReference type="NCBI Taxonomy" id="2709310"/>
    <lineage>
        <taxon>Bacteria</taxon>
        <taxon>Pseudomonadati</taxon>
        <taxon>Bacteroidota</taxon>
        <taxon>Flavobacteriia</taxon>
        <taxon>Flavobacteriales</taxon>
        <taxon>Flavobacteriaceae</taxon>
        <taxon>Psychroflexus</taxon>
    </lineage>
</organism>
<keyword evidence="1" id="KW-0812">Transmembrane</keyword>
<accession>A0A6B3R291</accession>
<feature type="transmembrane region" description="Helical" evidence="1">
    <location>
        <begin position="116"/>
        <end position="136"/>
    </location>
</feature>
<evidence type="ECO:0000313" key="2">
    <source>
        <dbReference type="EMBL" id="NEV94168.1"/>
    </source>
</evidence>
<comment type="caution">
    <text evidence="2">The sequence shown here is derived from an EMBL/GenBank/DDBJ whole genome shotgun (WGS) entry which is preliminary data.</text>
</comment>
<proteinExistence type="predicted"/>
<evidence type="ECO:0000256" key="1">
    <source>
        <dbReference type="SAM" id="Phobius"/>
    </source>
</evidence>
<dbReference type="Proteomes" id="UP000478505">
    <property type="component" value="Unassembled WGS sequence"/>
</dbReference>
<dbReference type="AlphaFoldDB" id="A0A6B3R291"/>
<keyword evidence="3" id="KW-1185">Reference proteome</keyword>
<gene>
    <name evidence="2" type="ORF">G3567_08425</name>
</gene>
<protein>
    <submittedName>
        <fullName evidence="2">Uncharacterized protein</fullName>
    </submittedName>
</protein>
<reference evidence="2 3" key="1">
    <citation type="submission" date="2020-02" db="EMBL/GenBank/DDBJ databases">
        <title>Flavobacteriaceae Psychroflexus bacterium YR1-1, complete genome.</title>
        <authorList>
            <person name="Li Y."/>
            <person name="Wu S."/>
        </authorList>
    </citation>
    <scope>NUCLEOTIDE SEQUENCE [LARGE SCALE GENOMIC DNA]</scope>
    <source>
        <strain evidence="2 3">YR1-1</strain>
    </source>
</reference>
<dbReference type="RefSeq" id="WP_164004891.1">
    <property type="nucleotide sequence ID" value="NZ_JAAIKD010000004.1"/>
</dbReference>
<feature type="transmembrane region" description="Helical" evidence="1">
    <location>
        <begin position="172"/>
        <end position="190"/>
    </location>
</feature>